<gene>
    <name evidence="2" type="ORF">UFOPK1572_00065</name>
    <name evidence="3" type="ORF">UFOPK2169_00104</name>
</gene>
<dbReference type="EMBL" id="CAEZTC010000004">
    <property type="protein sequence ID" value="CAB4549530.1"/>
    <property type="molecule type" value="Genomic_DNA"/>
</dbReference>
<protein>
    <submittedName>
        <fullName evidence="3">Unannotated protein</fullName>
    </submittedName>
</protein>
<proteinExistence type="predicted"/>
<dbReference type="AlphaFoldDB" id="A0A6J6JZ86"/>
<keyword evidence="1" id="KW-0472">Membrane</keyword>
<reference evidence="3" key="1">
    <citation type="submission" date="2020-05" db="EMBL/GenBank/DDBJ databases">
        <authorList>
            <person name="Chiriac C."/>
            <person name="Salcher M."/>
            <person name="Ghai R."/>
            <person name="Kavagutti S V."/>
        </authorList>
    </citation>
    <scope>NUCLEOTIDE SEQUENCE</scope>
</reference>
<keyword evidence="1" id="KW-1133">Transmembrane helix</keyword>
<feature type="transmembrane region" description="Helical" evidence="1">
    <location>
        <begin position="56"/>
        <end position="73"/>
    </location>
</feature>
<name>A0A6J6JZ86_9ZZZZ</name>
<accession>A0A6J6JZ86</accession>
<evidence type="ECO:0000256" key="1">
    <source>
        <dbReference type="SAM" id="Phobius"/>
    </source>
</evidence>
<keyword evidence="1" id="KW-0812">Transmembrane</keyword>
<sequence length="149" mass="15757">MNNDELDPTLAQAMRDVPPVDAAMRENHIAAAIEQASTSTFTYATTSSRRSIGRSVAVAAAAIVILVGSFALGRTTASDPVAPIVTAPSTSIPKTALPTCTDQFDGDAELVHTYEVNDVEFAVVNANGETIILETRSCSYITHFTPRAD</sequence>
<organism evidence="3">
    <name type="scientific">freshwater metagenome</name>
    <dbReference type="NCBI Taxonomy" id="449393"/>
    <lineage>
        <taxon>unclassified sequences</taxon>
        <taxon>metagenomes</taxon>
        <taxon>ecological metagenomes</taxon>
    </lineage>
</organism>
<dbReference type="EMBL" id="CAEZWE010000002">
    <property type="protein sequence ID" value="CAB4641353.1"/>
    <property type="molecule type" value="Genomic_DNA"/>
</dbReference>
<evidence type="ECO:0000313" key="2">
    <source>
        <dbReference type="EMBL" id="CAB4549530.1"/>
    </source>
</evidence>
<evidence type="ECO:0000313" key="3">
    <source>
        <dbReference type="EMBL" id="CAB4641353.1"/>
    </source>
</evidence>